<organism evidence="1 2">
    <name type="scientific">Diaporthe ampelina</name>
    <dbReference type="NCBI Taxonomy" id="1214573"/>
    <lineage>
        <taxon>Eukaryota</taxon>
        <taxon>Fungi</taxon>
        <taxon>Dikarya</taxon>
        <taxon>Ascomycota</taxon>
        <taxon>Pezizomycotina</taxon>
        <taxon>Sordariomycetes</taxon>
        <taxon>Sordariomycetidae</taxon>
        <taxon>Diaporthales</taxon>
        <taxon>Diaporthaceae</taxon>
        <taxon>Diaporthe</taxon>
    </lineage>
</organism>
<dbReference type="EMBL" id="LCUC01000297">
    <property type="protein sequence ID" value="KKY32551.1"/>
    <property type="molecule type" value="Genomic_DNA"/>
</dbReference>
<keyword evidence="2" id="KW-1185">Reference proteome</keyword>
<evidence type="ECO:0008006" key="3">
    <source>
        <dbReference type="Google" id="ProtNLM"/>
    </source>
</evidence>
<accession>A0A0G2FEI5</accession>
<gene>
    <name evidence="1" type="ORF">UCDDA912_g07445</name>
</gene>
<reference evidence="1 2" key="2">
    <citation type="submission" date="2015-05" db="EMBL/GenBank/DDBJ databases">
        <authorList>
            <person name="Morales-Cruz A."/>
            <person name="Amrine K.C."/>
            <person name="Cantu D."/>
        </authorList>
    </citation>
    <scope>NUCLEOTIDE SEQUENCE [LARGE SCALE GENOMIC DNA]</scope>
    <source>
        <strain evidence="1">DA912</strain>
    </source>
</reference>
<comment type="caution">
    <text evidence="1">The sequence shown here is derived from an EMBL/GenBank/DDBJ whole genome shotgun (WGS) entry which is preliminary data.</text>
</comment>
<protein>
    <recommendedName>
        <fullName evidence="3">Cell division cycle protein 123</fullName>
    </recommendedName>
</protein>
<name>A0A0G2FEI5_9PEZI</name>
<dbReference type="AlphaFoldDB" id="A0A0G2FEI5"/>
<evidence type="ECO:0000313" key="1">
    <source>
        <dbReference type="EMBL" id="KKY32551.1"/>
    </source>
</evidence>
<proteinExistence type="predicted"/>
<dbReference type="Proteomes" id="UP000034680">
    <property type="component" value="Unassembled WGS sequence"/>
</dbReference>
<sequence>MATEVNFVKISYAAVKHDIDTNSRPKHFNTAFHTADEAPGFERPSEAPYSLKRWLPVILKSRNLSSSALQVVRLTTPQTRLLIQACDASIHKGSVNLVLAEDVEDAIEPAFSGLAFPSEGLFMRLGACSPKDGAQPVPGQSAVRSAKDAVLRLVTSLRCRNALVNALESIEEGSDGEVHGAGTEIYFLPFNQRMRSDREYRVFCPPGGVAIMGISQYCWHKKWLFSNRSDEEKEQAMERIVAGARELHKAICADVDSGRQMDDLLLKQGFSFDVFYDEEHGTCELVELNVFGIRSGCGSCLFQWVDDRAQLYGEGSPGRGLEFRVTM</sequence>
<reference evidence="1 2" key="1">
    <citation type="submission" date="2015-05" db="EMBL/GenBank/DDBJ databases">
        <title>Distinctive expansion of gene families associated with plant cell wall degradation and secondary metabolism in the genomes of grapevine trunk pathogens.</title>
        <authorList>
            <person name="Lawrence D.P."/>
            <person name="Travadon R."/>
            <person name="Rolshausen P.E."/>
            <person name="Baumgartner K."/>
        </authorList>
    </citation>
    <scope>NUCLEOTIDE SEQUENCE [LARGE SCALE GENOMIC DNA]</scope>
    <source>
        <strain evidence="1">DA912</strain>
    </source>
</reference>
<dbReference type="OrthoDB" id="360540at2759"/>
<evidence type="ECO:0000313" key="2">
    <source>
        <dbReference type="Proteomes" id="UP000034680"/>
    </source>
</evidence>